<proteinExistence type="predicted"/>
<reference evidence="3" key="1">
    <citation type="submission" date="2019-11" db="EMBL/GenBank/DDBJ databases">
        <title>Genome sequence of Heliorestis convoluta strain HH, an alkaliphilic and minimalistic phototrophic bacterium from a soda lake in Egypt.</title>
        <authorList>
            <person name="Dewey E.D."/>
            <person name="Stokes L.M."/>
            <person name="Burchell B.M."/>
            <person name="Shaffer K.N."/>
            <person name="Huntington A.M."/>
            <person name="Baker J.M."/>
            <person name="Nadendla S."/>
            <person name="Giglio M.G."/>
            <person name="Touchman J.W."/>
            <person name="Blankenship R.E."/>
            <person name="Madigan M.T."/>
            <person name="Sattley W.M."/>
        </authorList>
    </citation>
    <scope>NUCLEOTIDE SEQUENCE [LARGE SCALE GENOMIC DNA]</scope>
    <source>
        <strain evidence="3">HH</strain>
    </source>
</reference>
<sequence>MTDNSFEWVRHLGAVSGFVCVFVSHIFREVLTTTGKVLERGK</sequence>
<dbReference type="EMBL" id="CP045875">
    <property type="protein sequence ID" value="QGG47310.1"/>
    <property type="molecule type" value="Genomic_DNA"/>
</dbReference>
<accession>A0A5Q2N4Y0</accession>
<gene>
    <name evidence="2" type="ORF">FTV88_1163</name>
</gene>
<feature type="transmembrane region" description="Helical" evidence="1">
    <location>
        <begin position="12"/>
        <end position="31"/>
    </location>
</feature>
<dbReference type="AlphaFoldDB" id="A0A5Q2N4Y0"/>
<protein>
    <submittedName>
        <fullName evidence="2">Uncharacterized protein</fullName>
    </submittedName>
</protein>
<evidence type="ECO:0000313" key="3">
    <source>
        <dbReference type="Proteomes" id="UP000366051"/>
    </source>
</evidence>
<name>A0A5Q2N4Y0_9FIRM</name>
<dbReference type="KEGG" id="hcv:FTV88_1163"/>
<organism evidence="2 3">
    <name type="scientific">Heliorestis convoluta</name>
    <dbReference type="NCBI Taxonomy" id="356322"/>
    <lineage>
        <taxon>Bacteria</taxon>
        <taxon>Bacillati</taxon>
        <taxon>Bacillota</taxon>
        <taxon>Clostridia</taxon>
        <taxon>Eubacteriales</taxon>
        <taxon>Heliobacteriaceae</taxon>
        <taxon>Heliorestis</taxon>
    </lineage>
</organism>
<keyword evidence="1" id="KW-0472">Membrane</keyword>
<evidence type="ECO:0000256" key="1">
    <source>
        <dbReference type="SAM" id="Phobius"/>
    </source>
</evidence>
<keyword evidence="1" id="KW-0812">Transmembrane</keyword>
<keyword evidence="1" id="KW-1133">Transmembrane helix</keyword>
<dbReference type="Proteomes" id="UP000366051">
    <property type="component" value="Chromosome"/>
</dbReference>
<keyword evidence="3" id="KW-1185">Reference proteome</keyword>
<evidence type="ECO:0000313" key="2">
    <source>
        <dbReference type="EMBL" id="QGG47310.1"/>
    </source>
</evidence>